<dbReference type="EMBL" id="CALNXK010000222">
    <property type="protein sequence ID" value="CAH3177206.1"/>
    <property type="molecule type" value="Genomic_DNA"/>
</dbReference>
<feature type="region of interest" description="Disordered" evidence="1">
    <location>
        <begin position="1"/>
        <end position="32"/>
    </location>
</feature>
<dbReference type="PANTHER" id="PTHR34239:SF2">
    <property type="entry name" value="TRANSPOSABLE ELEMENT P TRANSPOSASE_THAP9 CONSERVED DOMAIN-CONTAINING PROTEIN"/>
    <property type="match status" value="1"/>
</dbReference>
<accession>A0ABN8RD29</accession>
<proteinExistence type="predicted"/>
<evidence type="ECO:0000256" key="1">
    <source>
        <dbReference type="SAM" id="MobiDB-lite"/>
    </source>
</evidence>
<dbReference type="Proteomes" id="UP001159405">
    <property type="component" value="Unassembled WGS sequence"/>
</dbReference>
<comment type="caution">
    <text evidence="2">The sequence shown here is derived from an EMBL/GenBank/DDBJ whole genome shotgun (WGS) entry which is preliminary data.</text>
</comment>
<evidence type="ECO:0000313" key="3">
    <source>
        <dbReference type="Proteomes" id="UP001159405"/>
    </source>
</evidence>
<gene>
    <name evidence="2" type="ORF">PLOB_00019097</name>
</gene>
<reference evidence="2 3" key="1">
    <citation type="submission" date="2022-05" db="EMBL/GenBank/DDBJ databases">
        <authorList>
            <consortium name="Genoscope - CEA"/>
            <person name="William W."/>
        </authorList>
    </citation>
    <scope>NUCLEOTIDE SEQUENCE [LARGE SCALE GENOMIC DNA]</scope>
</reference>
<feature type="compositionally biased region" description="Basic and acidic residues" evidence="1">
    <location>
        <begin position="77"/>
        <end position="88"/>
    </location>
</feature>
<dbReference type="PANTHER" id="PTHR34239">
    <property type="entry name" value="APPLE DOMAIN-CONTAINING PROTEIN"/>
    <property type="match status" value="1"/>
</dbReference>
<name>A0ABN8RD29_9CNID</name>
<organism evidence="2 3">
    <name type="scientific">Porites lobata</name>
    <dbReference type="NCBI Taxonomy" id="104759"/>
    <lineage>
        <taxon>Eukaryota</taxon>
        <taxon>Metazoa</taxon>
        <taxon>Cnidaria</taxon>
        <taxon>Anthozoa</taxon>
        <taxon>Hexacorallia</taxon>
        <taxon>Scleractinia</taxon>
        <taxon>Fungiina</taxon>
        <taxon>Poritidae</taxon>
        <taxon>Porites</taxon>
    </lineage>
</organism>
<protein>
    <submittedName>
        <fullName evidence="2">Uncharacterized protein</fullName>
    </submittedName>
</protein>
<sequence length="227" mass="24845">MASDQIDTGAPALSSQGPPDADPNPPGQDRNIESALRQINTNMGTMTQLLTDVCARLPTTEAHRAASSSCRSPPGTRHTDQKRRREDDSLSLHATDDDVAQLFADPASNPATVTDNTDTAGEDELLKELVTSLQEEDAKGPKVQQQLAEIANKRWGNKLNSDKINSILGKHPQPENCEELGIKRVNPEIWASLNAAKRKADLRLANMQQALQKPLSRLSRLAINFWP</sequence>
<feature type="region of interest" description="Disordered" evidence="1">
    <location>
        <begin position="63"/>
        <end position="88"/>
    </location>
</feature>
<evidence type="ECO:0000313" key="2">
    <source>
        <dbReference type="EMBL" id="CAH3177206.1"/>
    </source>
</evidence>
<keyword evidence="3" id="KW-1185">Reference proteome</keyword>